<dbReference type="InterPro" id="IPR050833">
    <property type="entry name" value="Poly_Biosynth_Transport"/>
</dbReference>
<accession>A0A1P8WKU2</accession>
<evidence type="ECO:0000256" key="1">
    <source>
        <dbReference type="ARBA" id="ARBA00004651"/>
    </source>
</evidence>
<gene>
    <name evidence="7" type="ORF">Fuma_04302</name>
</gene>
<evidence type="ECO:0000256" key="2">
    <source>
        <dbReference type="ARBA" id="ARBA00022475"/>
    </source>
</evidence>
<organism evidence="7 8">
    <name type="scientific">Fuerstiella marisgermanici</name>
    <dbReference type="NCBI Taxonomy" id="1891926"/>
    <lineage>
        <taxon>Bacteria</taxon>
        <taxon>Pseudomonadati</taxon>
        <taxon>Planctomycetota</taxon>
        <taxon>Planctomycetia</taxon>
        <taxon>Planctomycetales</taxon>
        <taxon>Planctomycetaceae</taxon>
        <taxon>Fuerstiella</taxon>
    </lineage>
</organism>
<dbReference type="RefSeq" id="WP_077025938.1">
    <property type="nucleotide sequence ID" value="NZ_CP017641.1"/>
</dbReference>
<keyword evidence="8" id="KW-1185">Reference proteome</keyword>
<dbReference type="STRING" id="1891926.Fuma_04302"/>
<feature type="transmembrane region" description="Helical" evidence="6">
    <location>
        <begin position="141"/>
        <end position="163"/>
    </location>
</feature>
<feature type="transmembrane region" description="Helical" evidence="6">
    <location>
        <begin position="249"/>
        <end position="271"/>
    </location>
</feature>
<feature type="transmembrane region" description="Helical" evidence="6">
    <location>
        <begin position="410"/>
        <end position="431"/>
    </location>
</feature>
<name>A0A1P8WKU2_9PLAN</name>
<evidence type="ECO:0000256" key="5">
    <source>
        <dbReference type="ARBA" id="ARBA00023136"/>
    </source>
</evidence>
<reference evidence="7 8" key="1">
    <citation type="journal article" date="2016" name="Front. Microbiol.">
        <title>Fuerstia marisgermanicae gen. nov., sp. nov., an Unusual Member of the Phylum Planctomycetes from the German Wadden Sea.</title>
        <authorList>
            <person name="Kohn T."/>
            <person name="Heuer A."/>
            <person name="Jogler M."/>
            <person name="Vollmers J."/>
            <person name="Boedeker C."/>
            <person name="Bunk B."/>
            <person name="Rast P."/>
            <person name="Borchert D."/>
            <person name="Glockner I."/>
            <person name="Freese H.M."/>
            <person name="Klenk H.P."/>
            <person name="Overmann J."/>
            <person name="Kaster A.K."/>
            <person name="Rohde M."/>
            <person name="Wiegand S."/>
            <person name="Jogler C."/>
        </authorList>
    </citation>
    <scope>NUCLEOTIDE SEQUENCE [LARGE SCALE GENOMIC DNA]</scope>
    <source>
        <strain evidence="7 8">NH11</strain>
    </source>
</reference>
<feature type="transmembrane region" description="Helical" evidence="6">
    <location>
        <begin position="12"/>
        <end position="35"/>
    </location>
</feature>
<dbReference type="PANTHER" id="PTHR30250:SF11">
    <property type="entry name" value="O-ANTIGEN TRANSPORTER-RELATED"/>
    <property type="match status" value="1"/>
</dbReference>
<dbReference type="AlphaFoldDB" id="A0A1P8WKU2"/>
<keyword evidence="4 6" id="KW-1133">Transmembrane helix</keyword>
<feature type="transmembrane region" description="Helical" evidence="6">
    <location>
        <begin position="209"/>
        <end position="229"/>
    </location>
</feature>
<dbReference type="EMBL" id="CP017641">
    <property type="protein sequence ID" value="APZ94663.1"/>
    <property type="molecule type" value="Genomic_DNA"/>
</dbReference>
<evidence type="ECO:0000313" key="8">
    <source>
        <dbReference type="Proteomes" id="UP000187735"/>
    </source>
</evidence>
<dbReference type="Proteomes" id="UP000187735">
    <property type="component" value="Chromosome"/>
</dbReference>
<feature type="transmembrane region" description="Helical" evidence="6">
    <location>
        <begin position="41"/>
        <end position="65"/>
    </location>
</feature>
<dbReference type="PANTHER" id="PTHR30250">
    <property type="entry name" value="PST FAMILY PREDICTED COLANIC ACID TRANSPORTER"/>
    <property type="match status" value="1"/>
</dbReference>
<feature type="transmembrane region" description="Helical" evidence="6">
    <location>
        <begin position="356"/>
        <end position="374"/>
    </location>
</feature>
<evidence type="ECO:0000256" key="4">
    <source>
        <dbReference type="ARBA" id="ARBA00022989"/>
    </source>
</evidence>
<feature type="transmembrane region" description="Helical" evidence="6">
    <location>
        <begin position="292"/>
        <end position="312"/>
    </location>
</feature>
<protein>
    <submittedName>
        <fullName evidence="7">Polysaccharide biosynthesis protein</fullName>
    </submittedName>
</protein>
<keyword evidence="3 6" id="KW-0812">Transmembrane</keyword>
<sequence length="432" mass="46985">MRKPGRFGRNILSNAGGNALVSALQLGLLCVLFRIMDDLDYAAFLTAGYLVGPLEIASDYGVRLWATREFSVTDNPRAVMRQSWKIKIFYTVVAAIALSLLPLNTLTLGGFLLCILIAATQPGTDPFLWHMRGRERLDIEAVVVIGSRVAIVAGMAVGAIAGLPLTGLLWIWLGGNIMRLAVEWRLPISKPLFVRSVEGTSTLQPIRRTIAAVFPLGTALVLTCIFQRTSLYILEAYATVHDYKIYATAFKFVSTSGAIATAIFVSSFAPLSRAVEASDADAVRAVVRRKMVLVTAVFLPVCVLGILLVVPLSAWFSSQSLTDVASVMVLLMPGLYVSCVNMGLKFTLNAFELNWHDVTAVLLGLTTLLLATTFHGNLSWWTAGALGWFVGESTLLMARLWLLYSQRKHLGVPVGMIFGSAAALLLMVVFLR</sequence>
<proteinExistence type="predicted"/>
<dbReference type="KEGG" id="fmr:Fuma_04302"/>
<feature type="transmembrane region" description="Helical" evidence="6">
    <location>
        <begin position="86"/>
        <end position="103"/>
    </location>
</feature>
<keyword evidence="5 6" id="KW-0472">Membrane</keyword>
<feature type="transmembrane region" description="Helical" evidence="6">
    <location>
        <begin position="380"/>
        <end position="398"/>
    </location>
</feature>
<evidence type="ECO:0000256" key="6">
    <source>
        <dbReference type="SAM" id="Phobius"/>
    </source>
</evidence>
<feature type="transmembrane region" description="Helical" evidence="6">
    <location>
        <begin position="324"/>
        <end position="344"/>
    </location>
</feature>
<evidence type="ECO:0000313" key="7">
    <source>
        <dbReference type="EMBL" id="APZ94663.1"/>
    </source>
</evidence>
<dbReference type="GO" id="GO:0005886">
    <property type="term" value="C:plasma membrane"/>
    <property type="evidence" value="ECO:0007669"/>
    <property type="project" value="UniProtKB-SubCell"/>
</dbReference>
<comment type="subcellular location">
    <subcellularLocation>
        <location evidence="1">Cell membrane</location>
        <topology evidence="1">Multi-pass membrane protein</topology>
    </subcellularLocation>
</comment>
<keyword evidence="2" id="KW-1003">Cell membrane</keyword>
<evidence type="ECO:0000256" key="3">
    <source>
        <dbReference type="ARBA" id="ARBA00022692"/>
    </source>
</evidence>